<dbReference type="EMBL" id="MHIM01000034">
    <property type="protein sequence ID" value="OGY51562.1"/>
    <property type="molecule type" value="Genomic_DNA"/>
</dbReference>
<proteinExistence type="predicted"/>
<sequence length="336" mass="37089">MPRKIFIILICLISLGAVGGAYWYQKEKTKWVAMLTPTPINTLSQVPIRGVPKTSASAITSPPSSMEGINTHTEVFGTDSDPKMITLGPKLGSHPELPAYDTHHGLVFELKIHGTPVLAPIDMALVGFQNNSSYRTDGQNITPMDDLVLFFESTSPDWPGMIIFVYHLSSSPLLLEQNINPVCSAVKEPRGENIQALGHLYMGMRDYVPDDKNNASACKALIGYKVKRGELIGFAGTVPNSNGIGTHSFVDIGFKVSDISENPFFGLKGSDVSGERQDKTGNRYLHWVQPSSFFYWKSYSPDANFPSGVLAYPFEIDGYQLPAEQRNINYKYTSKK</sequence>
<dbReference type="Proteomes" id="UP000177376">
    <property type="component" value="Unassembled WGS sequence"/>
</dbReference>
<evidence type="ECO:0000313" key="2">
    <source>
        <dbReference type="Proteomes" id="UP000177376"/>
    </source>
</evidence>
<comment type="caution">
    <text evidence="1">The sequence shown here is derived from an EMBL/GenBank/DDBJ whole genome shotgun (WGS) entry which is preliminary data.</text>
</comment>
<dbReference type="AlphaFoldDB" id="A0A1G1YGU5"/>
<organism evidence="1 2">
    <name type="scientific">Candidatus Buchananbacteria bacterium RIFCSPLOWO2_01_FULL_39_33</name>
    <dbReference type="NCBI Taxonomy" id="1797543"/>
    <lineage>
        <taxon>Bacteria</taxon>
        <taxon>Candidatus Buchananiibacteriota</taxon>
    </lineage>
</organism>
<evidence type="ECO:0000313" key="1">
    <source>
        <dbReference type="EMBL" id="OGY51562.1"/>
    </source>
</evidence>
<gene>
    <name evidence="1" type="ORF">A3A02_02010</name>
</gene>
<name>A0A1G1YGU5_9BACT</name>
<reference evidence="1 2" key="1">
    <citation type="journal article" date="2016" name="Nat. Commun.">
        <title>Thousands of microbial genomes shed light on interconnected biogeochemical processes in an aquifer system.</title>
        <authorList>
            <person name="Anantharaman K."/>
            <person name="Brown C.T."/>
            <person name="Hug L.A."/>
            <person name="Sharon I."/>
            <person name="Castelle C.J."/>
            <person name="Probst A.J."/>
            <person name="Thomas B.C."/>
            <person name="Singh A."/>
            <person name="Wilkins M.J."/>
            <person name="Karaoz U."/>
            <person name="Brodie E.L."/>
            <person name="Williams K.H."/>
            <person name="Hubbard S.S."/>
            <person name="Banfield J.F."/>
        </authorList>
    </citation>
    <scope>NUCLEOTIDE SEQUENCE [LARGE SCALE GENOMIC DNA]</scope>
</reference>
<protein>
    <submittedName>
        <fullName evidence="1">Uncharacterized protein</fullName>
    </submittedName>
</protein>
<accession>A0A1G1YGU5</accession>